<sequence>MASRGVKSHHHCNPVGHVLKVNFRIYSLKRRVFKLFKIRVRNMVKVLFLIMSGDQKMDLALRMAAASVANKRFEDLKVIFFGPSQERLLNLEGQAKDDFDALLKSGSVDSACVNYAKGKGIDSSLLKLKLDLKPAGERLAYYVNNGYQVLTF</sequence>
<name>A8M9T3_CALMQ</name>
<keyword evidence="2" id="KW-1185">Reference proteome</keyword>
<reference evidence="1 2" key="1">
    <citation type="submission" date="2007-10" db="EMBL/GenBank/DDBJ databases">
        <title>Complete sequence of Caldivirga maquilingensis IC-167.</title>
        <authorList>
            <consortium name="US DOE Joint Genome Institute"/>
            <person name="Copeland A."/>
            <person name="Lucas S."/>
            <person name="Lapidus A."/>
            <person name="Barry K."/>
            <person name="Glavina del Rio T."/>
            <person name="Dalin E."/>
            <person name="Tice H."/>
            <person name="Pitluck S."/>
            <person name="Saunders E."/>
            <person name="Brettin T."/>
            <person name="Bruce D."/>
            <person name="Detter J.C."/>
            <person name="Han C."/>
            <person name="Schmutz J."/>
            <person name="Larimer F."/>
            <person name="Land M."/>
            <person name="Hauser L."/>
            <person name="Kyrpides N."/>
            <person name="Ivanova N."/>
            <person name="Biddle J.F."/>
            <person name="Zhang Z."/>
            <person name="Fitz-Gibbon S.T."/>
            <person name="Lowe T.M."/>
            <person name="Saltikov C."/>
            <person name="House C.H."/>
            <person name="Richardson P."/>
        </authorList>
    </citation>
    <scope>NUCLEOTIDE SEQUENCE [LARGE SCALE GENOMIC DNA]</scope>
    <source>
        <strain evidence="2">ATCC 700844 / DSM 13496 / JCM 10307 / IC-167</strain>
    </source>
</reference>
<dbReference type="HOGENOM" id="CLU_138323_1_0_2"/>
<gene>
    <name evidence="1" type="ordered locus">Cmaq_1581</name>
</gene>
<evidence type="ECO:0000313" key="1">
    <source>
        <dbReference type="EMBL" id="ABW02404.1"/>
    </source>
</evidence>
<dbReference type="Proteomes" id="UP000001137">
    <property type="component" value="Chromosome"/>
</dbReference>
<dbReference type="Gene3D" id="3.40.1260.10">
    <property type="entry name" value="DsrEFH-like"/>
    <property type="match status" value="1"/>
</dbReference>
<dbReference type="AlphaFoldDB" id="A8M9T3"/>
<proteinExistence type="predicted"/>
<accession>A8M9T3</accession>
<dbReference type="KEGG" id="cma:Cmaq_1581"/>
<evidence type="ECO:0000313" key="2">
    <source>
        <dbReference type="Proteomes" id="UP000001137"/>
    </source>
</evidence>
<protein>
    <submittedName>
        <fullName evidence="1">Uncharacterized protein</fullName>
    </submittedName>
</protein>
<organism evidence="1 2">
    <name type="scientific">Caldivirga maquilingensis (strain ATCC 700844 / DSM 13496 / JCM 10307 / IC-167)</name>
    <dbReference type="NCBI Taxonomy" id="397948"/>
    <lineage>
        <taxon>Archaea</taxon>
        <taxon>Thermoproteota</taxon>
        <taxon>Thermoprotei</taxon>
        <taxon>Thermoproteales</taxon>
        <taxon>Thermoproteaceae</taxon>
        <taxon>Caldivirga</taxon>
    </lineage>
</organism>
<dbReference type="EMBL" id="CP000852">
    <property type="protein sequence ID" value="ABW02404.1"/>
    <property type="molecule type" value="Genomic_DNA"/>
</dbReference>
<dbReference type="InterPro" id="IPR027396">
    <property type="entry name" value="DsrEFH-like"/>
</dbReference>
<dbReference type="STRING" id="397948.Cmaq_1581"/>
<dbReference type="eggNOG" id="arCOG01668">
    <property type="taxonomic scope" value="Archaea"/>
</dbReference>